<evidence type="ECO:0000313" key="7">
    <source>
        <dbReference type="Proteomes" id="UP001595914"/>
    </source>
</evidence>
<dbReference type="InterPro" id="IPR009057">
    <property type="entry name" value="Homeodomain-like_sf"/>
</dbReference>
<reference evidence="7" key="1">
    <citation type="journal article" date="2019" name="Int. J. Syst. Evol. Microbiol.">
        <title>The Global Catalogue of Microorganisms (GCM) 10K type strain sequencing project: providing services to taxonomists for standard genome sequencing and annotation.</title>
        <authorList>
            <consortium name="The Broad Institute Genomics Platform"/>
            <consortium name="The Broad Institute Genome Sequencing Center for Infectious Disease"/>
            <person name="Wu L."/>
            <person name="Ma J."/>
        </authorList>
    </citation>
    <scope>NUCLEOTIDE SEQUENCE [LARGE SCALE GENOMIC DNA]</scope>
    <source>
        <strain evidence="7">CCUG 54520</strain>
    </source>
</reference>
<dbReference type="InterPro" id="IPR001647">
    <property type="entry name" value="HTH_TetR"/>
</dbReference>
<evidence type="ECO:0000256" key="3">
    <source>
        <dbReference type="ARBA" id="ARBA00023163"/>
    </source>
</evidence>
<feature type="domain" description="HTH tetR-type" evidence="5">
    <location>
        <begin position="7"/>
        <end position="67"/>
    </location>
</feature>
<dbReference type="PRINTS" id="PR00455">
    <property type="entry name" value="HTHTETR"/>
</dbReference>
<dbReference type="PANTHER" id="PTHR30055:SF238">
    <property type="entry name" value="MYCOFACTOCIN BIOSYNTHESIS TRANSCRIPTIONAL REGULATOR MFTR-RELATED"/>
    <property type="match status" value="1"/>
</dbReference>
<evidence type="ECO:0000256" key="1">
    <source>
        <dbReference type="ARBA" id="ARBA00023015"/>
    </source>
</evidence>
<sequence>MPDNAAPTARDRILDAAASTMRDRGLSRATTKEIAAVAGYSEAMIYKLFDDKVDLFLSVLRERVPVVDILTRTDRTPGASSTLEGRLVATIEQITAFYRQTFAIGASLFSDAELLERHRAAVMAHGAGPALLPAAVARFLQNEQHTGTIVAGAPINGAASAIAGACYLRAFLEQFYGPEHPQEPMAEFTASVIATVLPALIAA</sequence>
<keyword evidence="3" id="KW-0804">Transcription</keyword>
<dbReference type="Pfam" id="PF00440">
    <property type="entry name" value="TetR_N"/>
    <property type="match status" value="1"/>
</dbReference>
<evidence type="ECO:0000256" key="2">
    <source>
        <dbReference type="ARBA" id="ARBA00023125"/>
    </source>
</evidence>
<dbReference type="SUPFAM" id="SSF46689">
    <property type="entry name" value="Homeodomain-like"/>
    <property type="match status" value="1"/>
</dbReference>
<dbReference type="PROSITE" id="PS50977">
    <property type="entry name" value="HTH_TETR_2"/>
    <property type="match status" value="1"/>
</dbReference>
<organism evidence="6 7">
    <name type="scientific">Rhodococcus kronopolitis</name>
    <dbReference type="NCBI Taxonomy" id="1460226"/>
    <lineage>
        <taxon>Bacteria</taxon>
        <taxon>Bacillati</taxon>
        <taxon>Actinomycetota</taxon>
        <taxon>Actinomycetes</taxon>
        <taxon>Mycobacteriales</taxon>
        <taxon>Nocardiaceae</taxon>
        <taxon>Rhodococcus</taxon>
    </lineage>
</organism>
<evidence type="ECO:0000259" key="5">
    <source>
        <dbReference type="PROSITE" id="PS50977"/>
    </source>
</evidence>
<dbReference type="PANTHER" id="PTHR30055">
    <property type="entry name" value="HTH-TYPE TRANSCRIPTIONAL REGULATOR RUTR"/>
    <property type="match status" value="1"/>
</dbReference>
<gene>
    <name evidence="6" type="ORF">ACFO6S_06005</name>
</gene>
<dbReference type="Proteomes" id="UP001595914">
    <property type="component" value="Unassembled WGS sequence"/>
</dbReference>
<keyword evidence="2 4" id="KW-0238">DNA-binding</keyword>
<evidence type="ECO:0000313" key="6">
    <source>
        <dbReference type="EMBL" id="MFC4603237.1"/>
    </source>
</evidence>
<comment type="caution">
    <text evidence="6">The sequence shown here is derived from an EMBL/GenBank/DDBJ whole genome shotgun (WGS) entry which is preliminary data.</text>
</comment>
<dbReference type="EMBL" id="JBHSFO010000002">
    <property type="protein sequence ID" value="MFC4603237.1"/>
    <property type="molecule type" value="Genomic_DNA"/>
</dbReference>
<dbReference type="Gene3D" id="1.10.357.10">
    <property type="entry name" value="Tetracycline Repressor, domain 2"/>
    <property type="match status" value="1"/>
</dbReference>
<dbReference type="InterPro" id="IPR050109">
    <property type="entry name" value="HTH-type_TetR-like_transc_reg"/>
</dbReference>
<name>A0ABV9FN74_9NOCA</name>
<keyword evidence="7" id="KW-1185">Reference proteome</keyword>
<proteinExistence type="predicted"/>
<evidence type="ECO:0000256" key="4">
    <source>
        <dbReference type="PROSITE-ProRule" id="PRU00335"/>
    </source>
</evidence>
<keyword evidence="1" id="KW-0805">Transcription regulation</keyword>
<protein>
    <submittedName>
        <fullName evidence="6">TetR/AcrR family transcriptional regulator</fullName>
    </submittedName>
</protein>
<accession>A0ABV9FN74</accession>
<feature type="DNA-binding region" description="H-T-H motif" evidence="4">
    <location>
        <begin position="30"/>
        <end position="49"/>
    </location>
</feature>